<keyword evidence="3" id="KW-1185">Reference proteome</keyword>
<dbReference type="PROSITE" id="PS50925">
    <property type="entry name" value="BLUF"/>
    <property type="match status" value="1"/>
</dbReference>
<feature type="domain" description="BLUF" evidence="1">
    <location>
        <begin position="57"/>
        <end position="149"/>
    </location>
</feature>
<proteinExistence type="predicted"/>
<evidence type="ECO:0000313" key="2">
    <source>
        <dbReference type="EMBL" id="TVT39286.1"/>
    </source>
</evidence>
<dbReference type="EMBL" id="VMRJ01000004">
    <property type="protein sequence ID" value="TVT39286.1"/>
    <property type="molecule type" value="Genomic_DNA"/>
</dbReference>
<sequence>MKEPETEAKRRRAIAWAVALTAETHLAPEQYEWELLECYAKGTLTLDQVLQHLDTQIHHVLYRSKAVRLFTKGQLTDLLEQSRAWNEAHNLTGLLCYSSDGHFVQVLEGPAAEVRALFAKIRQDTRHYRVQALSNRATPLRWFADWRMAFTQVAPADFYWLIGYLEARGHNLVLPQLPVVEPHLLTLLDAFQKL</sequence>
<dbReference type="SMART" id="SM01034">
    <property type="entry name" value="BLUF"/>
    <property type="match status" value="1"/>
</dbReference>
<dbReference type="AlphaFoldDB" id="A0A558BRY7"/>
<organism evidence="2 3">
    <name type="scientific">Hymenobacter setariae</name>
    <dbReference type="NCBI Taxonomy" id="2594794"/>
    <lineage>
        <taxon>Bacteria</taxon>
        <taxon>Pseudomonadati</taxon>
        <taxon>Bacteroidota</taxon>
        <taxon>Cytophagia</taxon>
        <taxon>Cytophagales</taxon>
        <taxon>Hymenobacteraceae</taxon>
        <taxon>Hymenobacter</taxon>
    </lineage>
</organism>
<dbReference type="SUPFAM" id="SSF54975">
    <property type="entry name" value="Acylphosphatase/BLUF domain-like"/>
    <property type="match status" value="1"/>
</dbReference>
<dbReference type="Gene3D" id="3.30.70.100">
    <property type="match status" value="1"/>
</dbReference>
<comment type="caution">
    <text evidence="2">The sequence shown here is derived from an EMBL/GenBank/DDBJ whole genome shotgun (WGS) entry which is preliminary data.</text>
</comment>
<accession>A0A558BRY7</accession>
<dbReference type="RefSeq" id="WP_144849997.1">
    <property type="nucleotide sequence ID" value="NZ_VMRJ01000004.1"/>
</dbReference>
<dbReference type="InterPro" id="IPR036046">
    <property type="entry name" value="Acylphosphatase-like_dom_sf"/>
</dbReference>
<gene>
    <name evidence="2" type="ORF">FNT36_16655</name>
</gene>
<dbReference type="OrthoDB" id="196105at2"/>
<evidence type="ECO:0000259" key="1">
    <source>
        <dbReference type="PROSITE" id="PS50925"/>
    </source>
</evidence>
<dbReference type="InterPro" id="IPR007024">
    <property type="entry name" value="BLUF_domain"/>
</dbReference>
<dbReference type="Pfam" id="PF04940">
    <property type="entry name" value="BLUF"/>
    <property type="match status" value="1"/>
</dbReference>
<evidence type="ECO:0000313" key="3">
    <source>
        <dbReference type="Proteomes" id="UP000317624"/>
    </source>
</evidence>
<dbReference type="GO" id="GO:0009882">
    <property type="term" value="F:blue light photoreceptor activity"/>
    <property type="evidence" value="ECO:0007669"/>
    <property type="project" value="InterPro"/>
</dbReference>
<protein>
    <submittedName>
        <fullName evidence="2">BLUF domain-containing protein</fullName>
    </submittedName>
</protein>
<dbReference type="GO" id="GO:0071949">
    <property type="term" value="F:FAD binding"/>
    <property type="evidence" value="ECO:0007669"/>
    <property type="project" value="InterPro"/>
</dbReference>
<dbReference type="Proteomes" id="UP000317624">
    <property type="component" value="Unassembled WGS sequence"/>
</dbReference>
<reference evidence="2 3" key="1">
    <citation type="submission" date="2019-07" db="EMBL/GenBank/DDBJ databases">
        <title>Hymenobacter sp. straun FUR1 Genome sequencing and assembly.</title>
        <authorList>
            <person name="Chhetri G."/>
        </authorList>
    </citation>
    <scope>NUCLEOTIDE SEQUENCE [LARGE SCALE GENOMIC DNA]</scope>
    <source>
        <strain evidence="2 3">Fur1</strain>
    </source>
</reference>
<name>A0A558BRY7_9BACT</name>